<gene>
    <name evidence="5" type="ORF">M407DRAFT_244533</name>
</gene>
<dbReference type="InterPro" id="IPR014810">
    <property type="entry name" value="Fcf2_C"/>
</dbReference>
<evidence type="ECO:0000256" key="2">
    <source>
        <dbReference type="ARBA" id="ARBA00023242"/>
    </source>
</evidence>
<protein>
    <recommendedName>
        <fullName evidence="4">Fcf2 pre-rRNA processing C-terminal domain-containing protein</fullName>
    </recommendedName>
</protein>
<dbReference type="Pfam" id="PF08698">
    <property type="entry name" value="Fcf2"/>
    <property type="match status" value="1"/>
</dbReference>
<feature type="domain" description="Fcf2 pre-rRNA processing C-terminal" evidence="4">
    <location>
        <begin position="120"/>
        <end position="223"/>
    </location>
</feature>
<name>A0A0C3QEE6_9AGAM</name>
<evidence type="ECO:0000256" key="1">
    <source>
        <dbReference type="ARBA" id="ARBA00004604"/>
    </source>
</evidence>
<evidence type="ECO:0000259" key="4">
    <source>
        <dbReference type="Pfam" id="PF08698"/>
    </source>
</evidence>
<feature type="region of interest" description="Disordered" evidence="3">
    <location>
        <begin position="35"/>
        <end position="135"/>
    </location>
</feature>
<feature type="compositionally biased region" description="Basic and acidic residues" evidence="3">
    <location>
        <begin position="70"/>
        <end position="81"/>
    </location>
</feature>
<feature type="compositionally biased region" description="Basic and acidic residues" evidence="3">
    <location>
        <begin position="105"/>
        <end position="119"/>
    </location>
</feature>
<dbReference type="PANTHER" id="PTHR21686:SF12">
    <property type="entry name" value="DEOXYNUCLEOTIDYLTRANSFERASE TERMINAL-INTERACTING PROTEIN 2"/>
    <property type="match status" value="1"/>
</dbReference>
<dbReference type="GO" id="GO:0006396">
    <property type="term" value="P:RNA processing"/>
    <property type="evidence" value="ECO:0007669"/>
    <property type="project" value="TreeGrafter"/>
</dbReference>
<evidence type="ECO:0000313" key="6">
    <source>
        <dbReference type="Proteomes" id="UP000054248"/>
    </source>
</evidence>
<dbReference type="PANTHER" id="PTHR21686">
    <property type="entry name" value="DEOXYNUCLEOTIDYLTRANSFERASE TERMINAL-INTERACTING PROTEIN 2"/>
    <property type="match status" value="1"/>
</dbReference>
<dbReference type="HOGENOM" id="CLU_075129_0_0_1"/>
<dbReference type="EMBL" id="KN823065">
    <property type="protein sequence ID" value="KIO24241.1"/>
    <property type="molecule type" value="Genomic_DNA"/>
</dbReference>
<keyword evidence="2" id="KW-0539">Nucleus</keyword>
<accession>A0A0C3QEE6</accession>
<dbReference type="GO" id="GO:0005730">
    <property type="term" value="C:nucleolus"/>
    <property type="evidence" value="ECO:0007669"/>
    <property type="project" value="UniProtKB-SubCell"/>
</dbReference>
<organism evidence="5 6">
    <name type="scientific">Tulasnella calospora MUT 4182</name>
    <dbReference type="NCBI Taxonomy" id="1051891"/>
    <lineage>
        <taxon>Eukaryota</taxon>
        <taxon>Fungi</taxon>
        <taxon>Dikarya</taxon>
        <taxon>Basidiomycota</taxon>
        <taxon>Agaricomycotina</taxon>
        <taxon>Agaricomycetes</taxon>
        <taxon>Cantharellales</taxon>
        <taxon>Tulasnellaceae</taxon>
        <taxon>Tulasnella</taxon>
    </lineage>
</organism>
<evidence type="ECO:0000256" key="3">
    <source>
        <dbReference type="SAM" id="MobiDB-lite"/>
    </source>
</evidence>
<dbReference type="AlphaFoldDB" id="A0A0C3QEE6"/>
<proteinExistence type="predicted"/>
<dbReference type="Proteomes" id="UP000054248">
    <property type="component" value="Unassembled WGS sequence"/>
</dbReference>
<dbReference type="STRING" id="1051891.A0A0C3QEE6"/>
<reference evidence="6" key="2">
    <citation type="submission" date="2015-01" db="EMBL/GenBank/DDBJ databases">
        <title>Evolutionary Origins and Diversification of the Mycorrhizal Mutualists.</title>
        <authorList>
            <consortium name="DOE Joint Genome Institute"/>
            <consortium name="Mycorrhizal Genomics Consortium"/>
            <person name="Kohler A."/>
            <person name="Kuo A."/>
            <person name="Nagy L.G."/>
            <person name="Floudas D."/>
            <person name="Copeland A."/>
            <person name="Barry K.W."/>
            <person name="Cichocki N."/>
            <person name="Veneault-Fourrey C."/>
            <person name="LaButti K."/>
            <person name="Lindquist E.A."/>
            <person name="Lipzen A."/>
            <person name="Lundell T."/>
            <person name="Morin E."/>
            <person name="Murat C."/>
            <person name="Riley R."/>
            <person name="Ohm R."/>
            <person name="Sun H."/>
            <person name="Tunlid A."/>
            <person name="Henrissat B."/>
            <person name="Grigoriev I.V."/>
            <person name="Hibbett D.S."/>
            <person name="Martin F."/>
        </authorList>
    </citation>
    <scope>NUCLEOTIDE SEQUENCE [LARGE SCALE GENOMIC DNA]</scope>
    <source>
        <strain evidence="6">MUT 4182</strain>
    </source>
</reference>
<dbReference type="InterPro" id="IPR039883">
    <property type="entry name" value="Fcf2/DNTTIP2"/>
</dbReference>
<evidence type="ECO:0000313" key="5">
    <source>
        <dbReference type="EMBL" id="KIO24241.1"/>
    </source>
</evidence>
<comment type="subcellular location">
    <subcellularLocation>
        <location evidence="1">Nucleus</location>
        <location evidence="1">Nucleolus</location>
    </subcellularLocation>
</comment>
<keyword evidence="6" id="KW-1185">Reference proteome</keyword>
<reference evidence="5 6" key="1">
    <citation type="submission" date="2014-04" db="EMBL/GenBank/DDBJ databases">
        <authorList>
            <consortium name="DOE Joint Genome Institute"/>
            <person name="Kuo A."/>
            <person name="Girlanda M."/>
            <person name="Perotto S."/>
            <person name="Kohler A."/>
            <person name="Nagy L.G."/>
            <person name="Floudas D."/>
            <person name="Copeland A."/>
            <person name="Barry K.W."/>
            <person name="Cichocki N."/>
            <person name="Veneault-Fourrey C."/>
            <person name="LaButti K."/>
            <person name="Lindquist E.A."/>
            <person name="Lipzen A."/>
            <person name="Lundell T."/>
            <person name="Morin E."/>
            <person name="Murat C."/>
            <person name="Sun H."/>
            <person name="Tunlid A."/>
            <person name="Henrissat B."/>
            <person name="Grigoriev I.V."/>
            <person name="Hibbett D.S."/>
            <person name="Martin F."/>
            <person name="Nordberg H.P."/>
            <person name="Cantor M.N."/>
            <person name="Hua S.X."/>
        </authorList>
    </citation>
    <scope>NUCLEOTIDE SEQUENCE [LARGE SCALE GENOMIC DNA]</scope>
    <source>
        <strain evidence="5 6">MUT 4182</strain>
    </source>
</reference>
<sequence>MDMDLEKQLVIDTLGSDDDSDIADDAQLEALLAQAKASLPPSTNPRPHRPRLPQIGSGSSLPKPYFKGSGRKDVPPTLERDPDVEEVDTKLVAAPTPPSGPPTDAKGRLLTKREQKEMKNTTAGPDWFDLPAPRPHELPELYKQVEALRLRRAMDPKVHTKADSSEKKGIKGLPKFFAIGKVIDTPTPFKTRSTANLTRKERKDTLVDELVADSNARSFAKRKFSEITAAKRVKYQEKAFKRSRKW</sequence>
<dbReference type="OrthoDB" id="427886at2759"/>
<dbReference type="GO" id="GO:0003723">
    <property type="term" value="F:RNA binding"/>
    <property type="evidence" value="ECO:0007669"/>
    <property type="project" value="TreeGrafter"/>
</dbReference>